<dbReference type="SUPFAM" id="SSF50978">
    <property type="entry name" value="WD40 repeat-like"/>
    <property type="match status" value="1"/>
</dbReference>
<dbReference type="GO" id="GO:0000462">
    <property type="term" value="P:maturation of SSU-rRNA from tricistronic rRNA transcript (SSU-rRNA, 5.8S rRNA, LSU-rRNA)"/>
    <property type="evidence" value="ECO:0007669"/>
    <property type="project" value="TreeGrafter"/>
</dbReference>
<sequence length="492" mass="54220">MAVTGDEAPQSRPSKRAKTPVEEPEGLSKYLRGDAVSNARLKSKLQYTERLFKDAQRAAAAVDDWLLPAAAGSLEAEGMERTWRFQQADIVQAVESGAASKAFDLSLPTFAPYKLATTRSGRHLLMGGRRGHLALMDRYQQHVVCEVQVKESVHDVCMLHDESFFAAAQRKHIYIYDKRGIEIHCLKEHGGARALDFLPQHFLLTSVGDTGSLTWQDTSTGRIVAQARTRQGACGVLTHDPHTGVVLAHYGPVTAAAYAPGAARHTLVTAGMDRQVKVWDTRMMRAVHAYELPAPAAALAVSQRGLLAAGWGRRTLVWRDGLRARAPAPYLTHALPARGLASLAFAPYDDVLLAGHEGGVSAALVPGAGEPNYDSRVADPFQGAKARREGEVHRLLDKLQPEMIKERAALAAEANAARRERERRRTDARTPMKGKNKPSRRQKRKQLNIVEDRKPAVKERMRQQGVAGGAQRKAREPIPESVPRALHRFFKR</sequence>
<comment type="subcellular location">
    <subcellularLocation>
        <location evidence="1">Nucleus</location>
        <location evidence="1">Nucleolus</location>
    </subcellularLocation>
</comment>
<dbReference type="PROSITE" id="PS00678">
    <property type="entry name" value="WD_REPEATS_1"/>
    <property type="match status" value="1"/>
</dbReference>
<gene>
    <name evidence="8" type="ORF">QBZ16_002410</name>
</gene>
<dbReference type="InterPro" id="IPR001680">
    <property type="entry name" value="WD40_rpt"/>
</dbReference>
<dbReference type="Pfam" id="PF00400">
    <property type="entry name" value="WD40"/>
    <property type="match status" value="1"/>
</dbReference>
<feature type="compositionally biased region" description="Basic residues" evidence="6">
    <location>
        <begin position="432"/>
        <end position="446"/>
    </location>
</feature>
<accession>A0AAD9IND2</accession>
<keyword evidence="9" id="KW-1185">Reference proteome</keyword>
<protein>
    <recommendedName>
        <fullName evidence="7">BING4 C-terminal domain-containing protein</fullName>
    </recommendedName>
</protein>
<dbReference type="GO" id="GO:0030686">
    <property type="term" value="C:90S preribosome"/>
    <property type="evidence" value="ECO:0007669"/>
    <property type="project" value="TreeGrafter"/>
</dbReference>
<evidence type="ECO:0000313" key="9">
    <source>
        <dbReference type="Proteomes" id="UP001255856"/>
    </source>
</evidence>
<reference evidence="8" key="1">
    <citation type="submission" date="2021-01" db="EMBL/GenBank/DDBJ databases">
        <authorList>
            <person name="Eckstrom K.M.E."/>
        </authorList>
    </citation>
    <scope>NUCLEOTIDE SEQUENCE</scope>
    <source>
        <strain evidence="8">UVCC 0001</strain>
    </source>
</reference>
<dbReference type="SMART" id="SM00320">
    <property type="entry name" value="WD40"/>
    <property type="match status" value="3"/>
</dbReference>
<feature type="region of interest" description="Disordered" evidence="6">
    <location>
        <begin position="1"/>
        <end position="26"/>
    </location>
</feature>
<dbReference type="Pfam" id="PF08149">
    <property type="entry name" value="BING4CT"/>
    <property type="match status" value="1"/>
</dbReference>
<dbReference type="Gene3D" id="2.130.10.10">
    <property type="entry name" value="YVTN repeat-like/Quinoprotein amine dehydrogenase"/>
    <property type="match status" value="2"/>
</dbReference>
<dbReference type="InterPro" id="IPR036322">
    <property type="entry name" value="WD40_repeat_dom_sf"/>
</dbReference>
<dbReference type="Proteomes" id="UP001255856">
    <property type="component" value="Unassembled WGS sequence"/>
</dbReference>
<dbReference type="GO" id="GO:0032040">
    <property type="term" value="C:small-subunit processome"/>
    <property type="evidence" value="ECO:0007669"/>
    <property type="project" value="TreeGrafter"/>
</dbReference>
<evidence type="ECO:0000256" key="5">
    <source>
        <dbReference type="PROSITE-ProRule" id="PRU00221"/>
    </source>
</evidence>
<dbReference type="PROSITE" id="PS50082">
    <property type="entry name" value="WD_REPEATS_2"/>
    <property type="match status" value="1"/>
</dbReference>
<feature type="compositionally biased region" description="Basic and acidic residues" evidence="6">
    <location>
        <begin position="450"/>
        <end position="462"/>
    </location>
</feature>
<dbReference type="SMART" id="SM01033">
    <property type="entry name" value="BING4CT"/>
    <property type="match status" value="1"/>
</dbReference>
<evidence type="ECO:0000256" key="3">
    <source>
        <dbReference type="ARBA" id="ARBA00022737"/>
    </source>
</evidence>
<evidence type="ECO:0000256" key="1">
    <source>
        <dbReference type="ARBA" id="ARBA00004604"/>
    </source>
</evidence>
<dbReference type="PANTHER" id="PTHR14085">
    <property type="entry name" value="WD-REPEAT PROTEIN BING4"/>
    <property type="match status" value="1"/>
</dbReference>
<evidence type="ECO:0000259" key="7">
    <source>
        <dbReference type="SMART" id="SM01033"/>
    </source>
</evidence>
<feature type="region of interest" description="Disordered" evidence="6">
    <location>
        <begin position="411"/>
        <end position="492"/>
    </location>
</feature>
<keyword evidence="4" id="KW-0539">Nucleus</keyword>
<dbReference type="AlphaFoldDB" id="A0AAD9IND2"/>
<evidence type="ECO:0000313" key="8">
    <source>
        <dbReference type="EMBL" id="KAK2080015.1"/>
    </source>
</evidence>
<dbReference type="PANTHER" id="PTHR14085:SF3">
    <property type="entry name" value="WD REPEAT-CONTAINING PROTEIN 46"/>
    <property type="match status" value="1"/>
</dbReference>
<feature type="repeat" description="WD" evidence="5">
    <location>
        <begin position="246"/>
        <end position="289"/>
    </location>
</feature>
<dbReference type="InterPro" id="IPR019775">
    <property type="entry name" value="WD40_repeat_CS"/>
</dbReference>
<keyword evidence="3" id="KW-0677">Repeat</keyword>
<dbReference type="InterPro" id="IPR012952">
    <property type="entry name" value="BING4_C_dom"/>
</dbReference>
<name>A0AAD9IND2_PROWI</name>
<keyword evidence="2 5" id="KW-0853">WD repeat</keyword>
<dbReference type="EMBL" id="JASFZW010000002">
    <property type="protein sequence ID" value="KAK2080015.1"/>
    <property type="molecule type" value="Genomic_DNA"/>
</dbReference>
<dbReference type="PROSITE" id="PS50294">
    <property type="entry name" value="WD_REPEATS_REGION"/>
    <property type="match status" value="1"/>
</dbReference>
<dbReference type="InterPro" id="IPR040315">
    <property type="entry name" value="WDR46/Utp7"/>
</dbReference>
<evidence type="ECO:0000256" key="6">
    <source>
        <dbReference type="SAM" id="MobiDB-lite"/>
    </source>
</evidence>
<evidence type="ECO:0000256" key="2">
    <source>
        <dbReference type="ARBA" id="ARBA00022574"/>
    </source>
</evidence>
<proteinExistence type="predicted"/>
<evidence type="ECO:0000256" key="4">
    <source>
        <dbReference type="ARBA" id="ARBA00023242"/>
    </source>
</evidence>
<dbReference type="InterPro" id="IPR015943">
    <property type="entry name" value="WD40/YVTN_repeat-like_dom_sf"/>
</dbReference>
<comment type="caution">
    <text evidence="8">The sequence shown here is derived from an EMBL/GenBank/DDBJ whole genome shotgun (WGS) entry which is preliminary data.</text>
</comment>
<feature type="domain" description="BING4 C-terminal" evidence="7">
    <location>
        <begin position="329"/>
        <end position="412"/>
    </location>
</feature>
<feature type="compositionally biased region" description="Basic and acidic residues" evidence="6">
    <location>
        <begin position="416"/>
        <end position="430"/>
    </location>
</feature>
<organism evidence="8 9">
    <name type="scientific">Prototheca wickerhamii</name>
    <dbReference type="NCBI Taxonomy" id="3111"/>
    <lineage>
        <taxon>Eukaryota</taxon>
        <taxon>Viridiplantae</taxon>
        <taxon>Chlorophyta</taxon>
        <taxon>core chlorophytes</taxon>
        <taxon>Trebouxiophyceae</taxon>
        <taxon>Chlorellales</taxon>
        <taxon>Chlorellaceae</taxon>
        <taxon>Prototheca</taxon>
    </lineage>
</organism>